<dbReference type="EMBL" id="FPBX01000012">
    <property type="protein sequence ID" value="SFU63315.1"/>
    <property type="molecule type" value="Genomic_DNA"/>
</dbReference>
<dbReference type="RefSeq" id="WP_074930178.1">
    <property type="nucleotide sequence ID" value="NZ_CYIG01000006.1"/>
</dbReference>
<accession>A0A1I7HRD3</accession>
<comment type="similarity">
    <text evidence="2 6">Belongs to the cytochrome c oxidase subunit 3 family.</text>
</comment>
<sequence>MTSATAAAALPRTPPPDAPAQHLPGDLVVWLLVLLELLTFGMLFVAFAGARLRDPALFAAGQATLDLNSGALNTVLLVSASACAARALHAVRASHSRAGARWLLAALAFGLGFLGVKSLEYLHKWQEGLDIAENTFAMLYVGLTGFHFLHAAVGCLLFALLWAPTRRGAYGPGNCHALETVTVFWHMVDLLWMVLFPLVYVLR</sequence>
<feature type="domain" description="Heme-copper oxidase subunit III family profile" evidence="8">
    <location>
        <begin position="29"/>
        <end position="203"/>
    </location>
</feature>
<keyword evidence="10" id="KW-1185">Reference proteome</keyword>
<dbReference type="STRING" id="343013.SAMN04489707_101213"/>
<feature type="transmembrane region" description="Helical" evidence="7">
    <location>
        <begin position="70"/>
        <end position="88"/>
    </location>
</feature>
<proteinExistence type="inferred from homology"/>
<dbReference type="Pfam" id="PF00510">
    <property type="entry name" value="COX3"/>
    <property type="match status" value="1"/>
</dbReference>
<dbReference type="InterPro" id="IPR000298">
    <property type="entry name" value="Cyt_c_oxidase-like_su3"/>
</dbReference>
<dbReference type="GO" id="GO:0005886">
    <property type="term" value="C:plasma membrane"/>
    <property type="evidence" value="ECO:0007669"/>
    <property type="project" value="UniProtKB-SubCell"/>
</dbReference>
<evidence type="ECO:0000256" key="1">
    <source>
        <dbReference type="ARBA" id="ARBA00004141"/>
    </source>
</evidence>
<evidence type="ECO:0000256" key="4">
    <source>
        <dbReference type="ARBA" id="ARBA00022989"/>
    </source>
</evidence>
<reference evidence="9 10" key="1">
    <citation type="submission" date="2016-10" db="EMBL/GenBank/DDBJ databases">
        <authorList>
            <person name="de Groot N.N."/>
        </authorList>
    </citation>
    <scope>NUCLEOTIDE SEQUENCE [LARGE SCALE GENOMIC DNA]</scope>
    <source>
        <strain evidence="9 10">R-24608</strain>
    </source>
</reference>
<dbReference type="Proteomes" id="UP000183656">
    <property type="component" value="Unassembled WGS sequence"/>
</dbReference>
<feature type="transmembrane region" description="Helical" evidence="7">
    <location>
        <begin position="100"/>
        <end position="116"/>
    </location>
</feature>
<evidence type="ECO:0000256" key="7">
    <source>
        <dbReference type="SAM" id="Phobius"/>
    </source>
</evidence>
<evidence type="ECO:0000259" key="8">
    <source>
        <dbReference type="PROSITE" id="PS50253"/>
    </source>
</evidence>
<dbReference type="GO" id="GO:0004129">
    <property type="term" value="F:cytochrome-c oxidase activity"/>
    <property type="evidence" value="ECO:0007669"/>
    <property type="project" value="InterPro"/>
</dbReference>
<dbReference type="PANTHER" id="PTHR11403:SF6">
    <property type="entry name" value="NITRIC OXIDE REDUCTASE SUBUNIT E"/>
    <property type="match status" value="1"/>
</dbReference>
<comment type="subcellular location">
    <subcellularLocation>
        <location evidence="6">Cell membrane</location>
        <topology evidence="6">Multi-pass membrane protein</topology>
    </subcellularLocation>
    <subcellularLocation>
        <location evidence="1">Membrane</location>
        <topology evidence="1">Multi-pass membrane protein</topology>
    </subcellularLocation>
</comment>
<dbReference type="InterPro" id="IPR013833">
    <property type="entry name" value="Cyt_c_oxidase_su3_a-hlx"/>
</dbReference>
<dbReference type="GO" id="GO:0019646">
    <property type="term" value="P:aerobic electron transport chain"/>
    <property type="evidence" value="ECO:0007669"/>
    <property type="project" value="InterPro"/>
</dbReference>
<keyword evidence="4 7" id="KW-1133">Transmembrane helix</keyword>
<keyword evidence="3 6" id="KW-0812">Transmembrane</keyword>
<evidence type="ECO:0000256" key="3">
    <source>
        <dbReference type="ARBA" id="ARBA00022692"/>
    </source>
</evidence>
<dbReference type="PROSITE" id="PS50253">
    <property type="entry name" value="COX3"/>
    <property type="match status" value="1"/>
</dbReference>
<dbReference type="SUPFAM" id="SSF81452">
    <property type="entry name" value="Cytochrome c oxidase subunit III-like"/>
    <property type="match status" value="1"/>
</dbReference>
<name>A0A1I7HRD3_9BURK</name>
<feature type="transmembrane region" description="Helical" evidence="7">
    <location>
        <begin position="137"/>
        <end position="163"/>
    </location>
</feature>
<evidence type="ECO:0000256" key="2">
    <source>
        <dbReference type="ARBA" id="ARBA00010581"/>
    </source>
</evidence>
<evidence type="ECO:0000313" key="9">
    <source>
        <dbReference type="EMBL" id="SFU63315.1"/>
    </source>
</evidence>
<keyword evidence="5 7" id="KW-0472">Membrane</keyword>
<dbReference type="Gene3D" id="1.20.120.80">
    <property type="entry name" value="Cytochrome c oxidase, subunit III, four-helix bundle"/>
    <property type="match status" value="1"/>
</dbReference>
<dbReference type="InterPro" id="IPR024791">
    <property type="entry name" value="Cyt_c/ubiquinol_Oxase_su3"/>
</dbReference>
<dbReference type="AlphaFoldDB" id="A0A1I7HRD3"/>
<evidence type="ECO:0000256" key="5">
    <source>
        <dbReference type="ARBA" id="ARBA00023136"/>
    </source>
</evidence>
<organism evidence="9 10">
    <name type="scientific">Paenacidovorax caeni</name>
    <dbReference type="NCBI Taxonomy" id="343013"/>
    <lineage>
        <taxon>Bacteria</taxon>
        <taxon>Pseudomonadati</taxon>
        <taxon>Pseudomonadota</taxon>
        <taxon>Betaproteobacteria</taxon>
        <taxon>Burkholderiales</taxon>
        <taxon>Comamonadaceae</taxon>
        <taxon>Paenacidovorax</taxon>
    </lineage>
</organism>
<dbReference type="PANTHER" id="PTHR11403">
    <property type="entry name" value="CYTOCHROME C OXIDASE SUBUNIT III"/>
    <property type="match status" value="1"/>
</dbReference>
<evidence type="ECO:0000256" key="6">
    <source>
        <dbReference type="RuleBase" id="RU003376"/>
    </source>
</evidence>
<evidence type="ECO:0000313" key="10">
    <source>
        <dbReference type="Proteomes" id="UP000183656"/>
    </source>
</evidence>
<gene>
    <name evidence="9" type="ORF">SAMN04489707_101213</name>
</gene>
<protein>
    <submittedName>
        <fullName evidence="9">Nitric oxide reductase NorE protein</fullName>
    </submittedName>
</protein>
<dbReference type="InterPro" id="IPR035973">
    <property type="entry name" value="Cyt_c_oxidase_su3-like_sf"/>
</dbReference>
<feature type="transmembrane region" description="Helical" evidence="7">
    <location>
        <begin position="183"/>
        <end position="202"/>
    </location>
</feature>
<feature type="transmembrane region" description="Helical" evidence="7">
    <location>
        <begin position="27"/>
        <end position="49"/>
    </location>
</feature>